<gene>
    <name evidence="3" type="ORF">SAMN06296416_103166</name>
</gene>
<proteinExistence type="predicted"/>
<feature type="signal peptide" evidence="2">
    <location>
        <begin position="1"/>
        <end position="27"/>
    </location>
</feature>
<dbReference type="Proteomes" id="UP000219374">
    <property type="component" value="Unassembled WGS sequence"/>
</dbReference>
<evidence type="ECO:0000313" key="4">
    <source>
        <dbReference type="Proteomes" id="UP000219374"/>
    </source>
</evidence>
<evidence type="ECO:0000256" key="1">
    <source>
        <dbReference type="SAM" id="MobiDB-lite"/>
    </source>
</evidence>
<feature type="compositionally biased region" description="Low complexity" evidence="1">
    <location>
        <begin position="83"/>
        <end position="102"/>
    </location>
</feature>
<dbReference type="AlphaFoldDB" id="A0A286D6G3"/>
<name>A0A286D6G3_9GAMM</name>
<dbReference type="PROSITE" id="PS51257">
    <property type="entry name" value="PROKAR_LIPOPROTEIN"/>
    <property type="match status" value="1"/>
</dbReference>
<keyword evidence="2" id="KW-0732">Signal</keyword>
<accession>A0A286D6G3</accession>
<feature type="chain" id="PRO_5012176853" evidence="2">
    <location>
        <begin position="28"/>
        <end position="102"/>
    </location>
</feature>
<dbReference type="EMBL" id="OCND01000003">
    <property type="protein sequence ID" value="SOD54243.1"/>
    <property type="molecule type" value="Genomic_DNA"/>
</dbReference>
<organism evidence="3 4">
    <name type="scientific">Pseudoxanthomonas wuyuanensis</name>
    <dbReference type="NCBI Taxonomy" id="1073196"/>
    <lineage>
        <taxon>Bacteria</taxon>
        <taxon>Pseudomonadati</taxon>
        <taxon>Pseudomonadota</taxon>
        <taxon>Gammaproteobacteria</taxon>
        <taxon>Lysobacterales</taxon>
        <taxon>Lysobacteraceae</taxon>
        <taxon>Pseudoxanthomonas</taxon>
    </lineage>
</organism>
<dbReference type="RefSeq" id="WP_141400755.1">
    <property type="nucleotide sequence ID" value="NZ_OCND01000003.1"/>
</dbReference>
<keyword evidence="4" id="KW-1185">Reference proteome</keyword>
<reference evidence="3 4" key="1">
    <citation type="submission" date="2017-09" db="EMBL/GenBank/DDBJ databases">
        <authorList>
            <person name="Ehlers B."/>
            <person name="Leendertz F.H."/>
        </authorList>
    </citation>
    <scope>NUCLEOTIDE SEQUENCE [LARGE SCALE GENOMIC DNA]</scope>
    <source>
        <strain evidence="3 4">CGMCC 1.10978</strain>
    </source>
</reference>
<protein>
    <submittedName>
        <fullName evidence="3">Uncharacterized protein</fullName>
    </submittedName>
</protein>
<feature type="region of interest" description="Disordered" evidence="1">
    <location>
        <begin position="27"/>
        <end position="102"/>
    </location>
</feature>
<evidence type="ECO:0000313" key="3">
    <source>
        <dbReference type="EMBL" id="SOD54243.1"/>
    </source>
</evidence>
<feature type="compositionally biased region" description="Pro residues" evidence="1">
    <location>
        <begin position="37"/>
        <end position="82"/>
    </location>
</feature>
<evidence type="ECO:0000256" key="2">
    <source>
        <dbReference type="SAM" id="SignalP"/>
    </source>
</evidence>
<sequence>MNPNTRNPLRMALTLGAMLSGAMLLTACGPKDEEVEPMPPAPMEETPPPAETPPPYDDPATTPPPTDPAMPPPADPNAPPPATTGDADMPPPAEEGAPPAGN</sequence>